<keyword evidence="2" id="KW-0813">Transport</keyword>
<feature type="transmembrane region" description="Helical" evidence="13">
    <location>
        <begin position="714"/>
        <end position="735"/>
    </location>
</feature>
<keyword evidence="5" id="KW-0677">Repeat</keyword>
<feature type="region of interest" description="Disordered" evidence="12">
    <location>
        <begin position="1"/>
        <end position="31"/>
    </location>
</feature>
<dbReference type="SUPFAM" id="SSF48403">
    <property type="entry name" value="Ankyrin repeat"/>
    <property type="match status" value="1"/>
</dbReference>
<feature type="compositionally biased region" description="Polar residues" evidence="12">
    <location>
        <begin position="985"/>
        <end position="997"/>
    </location>
</feature>
<feature type="transmembrane region" description="Helical" evidence="13">
    <location>
        <begin position="551"/>
        <end position="576"/>
    </location>
</feature>
<evidence type="ECO:0000256" key="3">
    <source>
        <dbReference type="ARBA" id="ARBA00022606"/>
    </source>
</evidence>
<sequence length="997" mass="110473">MGKYDMPSTLSDQKCSEERRDNKDFRTRSGRAKVRKYANRQAFQDRRKPWTTTNGATCSPNHFDTAVDDPTFSISSESNTSRTELKNCTIQAGEPSLWLSGSSVWTEDQLKNSIDELLSNQEASSVHIKTILGSTEQSRNWCELPSSCYNAAILYASMTTNIAMLRFFLQHGASPKAADCEQRTALHYAASSSAVAAADCIISLREYGAEINPWDKLGVATPLICAAAAGNADAVKVLLHAGADVNAGLADPKYPDSSTPLVWAVRARSAPCAIHLLEAGAAVNSPQAYSEAPIHVAATQGDTDLMELLLQKKADVRVLFGRERMSALHLAAERGNSGCIHLLLNAKADCNTVNFRGQTPLHLATLSQSVESVAALLEAGARHDICDNELKSPLHSAIIKTSRSTDIVHLLITAGADINGRDNFGCTPLHLAAINENSKAATVLVQAGADLSAKTKGGVSALDFLVRRTPDVLATIPRRLDSAVIVADHDPLDPDCELHLDFNVIVPGGDQQRLGETGFLITLVAAGQRHILQHPIIRAFLHLKWFKIRSLFIVSLLFHAVFVLSLSANILSIYVVHRNRNCSVANNQQPPLNNESDVMWDSTHCLYPQWPLWLQDAFKYLNLAFGALSLGKEFFQLLQTPSEYVRSSENYIQCFLIIGVVAINLPKNLNHGDWQQHMAAIIIVVAWMELMMHVGRFPVFGLYVQMFTTVAANIAKFLTAYMSLIIGFSLGLSVLYPETKSLALLPYSLVTTVVMMTGELEYSKYFYDDGYRPIYPITTLVVFLAFLLFVVVVLMNLLVGLAVSDIQGLRKSAGLDRLVRQTRLIARMESIVFSPWLNQLPCWFDTRARKFIQRKILVVPPTHHRLYTVRPNDPRDNRFPPDIKDNILKILLAKPHKKSYRELHRSNTNQSAPLTEELFDELMQNVHRLCHNCVSQIVLMNSSVENRLSKLENQWISTKKQLDTLIGILTERPLPSGPSPGGQQRNANSPGLSSHNF</sequence>
<dbReference type="AlphaFoldDB" id="A0A0N8E5E8"/>
<keyword evidence="8" id="KW-0406">Ion transport</keyword>
<dbReference type="EMBL" id="GDIQ01060084">
    <property type="protein sequence ID" value="JAN34653.1"/>
    <property type="molecule type" value="Transcribed_RNA"/>
</dbReference>
<comment type="subcellular location">
    <subcellularLocation>
        <location evidence="1">Membrane</location>
        <topology evidence="1">Multi-pass membrane protein</topology>
    </subcellularLocation>
</comment>
<evidence type="ECO:0000256" key="8">
    <source>
        <dbReference type="ARBA" id="ARBA00023065"/>
    </source>
</evidence>
<evidence type="ECO:0000256" key="7">
    <source>
        <dbReference type="ARBA" id="ARBA00023043"/>
    </source>
</evidence>
<keyword evidence="7" id="KW-0040">ANK repeat</keyword>
<dbReference type="SMART" id="SM00248">
    <property type="entry name" value="ANK"/>
    <property type="match status" value="9"/>
</dbReference>
<dbReference type="GO" id="GO:0005216">
    <property type="term" value="F:monoatomic ion channel activity"/>
    <property type="evidence" value="ECO:0007669"/>
    <property type="project" value="InterPro"/>
</dbReference>
<feature type="transmembrane region" description="Helical" evidence="13">
    <location>
        <begin position="678"/>
        <end position="694"/>
    </location>
</feature>
<evidence type="ECO:0000256" key="12">
    <source>
        <dbReference type="SAM" id="MobiDB-lite"/>
    </source>
</evidence>
<evidence type="ECO:0000256" key="6">
    <source>
        <dbReference type="ARBA" id="ARBA00022989"/>
    </source>
</evidence>
<keyword evidence="6 13" id="KW-1133">Transmembrane helix</keyword>
<keyword evidence="4 13" id="KW-0812">Transmembrane</keyword>
<dbReference type="InterPro" id="IPR036770">
    <property type="entry name" value="Ankyrin_rpt-contain_sf"/>
</dbReference>
<evidence type="ECO:0000313" key="14">
    <source>
        <dbReference type="EMBL" id="JAN34653.1"/>
    </source>
</evidence>
<evidence type="ECO:0000256" key="13">
    <source>
        <dbReference type="SAM" id="Phobius"/>
    </source>
</evidence>
<accession>A0A0N8E5E8</accession>
<proteinExistence type="predicted"/>
<dbReference type="Gene3D" id="1.25.40.20">
    <property type="entry name" value="Ankyrin repeat-containing domain"/>
    <property type="match status" value="3"/>
</dbReference>
<keyword evidence="11" id="KW-0407">Ion channel</keyword>
<dbReference type="GO" id="GO:0034703">
    <property type="term" value="C:cation channel complex"/>
    <property type="evidence" value="ECO:0007669"/>
    <property type="project" value="UniProtKB-ARBA"/>
</dbReference>
<evidence type="ECO:0000256" key="2">
    <source>
        <dbReference type="ARBA" id="ARBA00022448"/>
    </source>
</evidence>
<dbReference type="PRINTS" id="PR01415">
    <property type="entry name" value="ANKYRIN"/>
</dbReference>
<dbReference type="InterPro" id="IPR005821">
    <property type="entry name" value="Ion_trans_dom"/>
</dbReference>
<feature type="transmembrane region" description="Helical" evidence="13">
    <location>
        <begin position="742"/>
        <end position="760"/>
    </location>
</feature>
<dbReference type="Pfam" id="PF00520">
    <property type="entry name" value="Ion_trans"/>
    <property type="match status" value="1"/>
</dbReference>
<dbReference type="PROSITE" id="PS50088">
    <property type="entry name" value="ANK_REPEAT"/>
    <property type="match status" value="6"/>
</dbReference>
<keyword evidence="3" id="KW-0716">Sensory transduction</keyword>
<dbReference type="PROSITE" id="PS50297">
    <property type="entry name" value="ANK_REP_REGION"/>
    <property type="match status" value="6"/>
</dbReference>
<evidence type="ECO:0000256" key="1">
    <source>
        <dbReference type="ARBA" id="ARBA00004141"/>
    </source>
</evidence>
<evidence type="ECO:0000256" key="9">
    <source>
        <dbReference type="ARBA" id="ARBA00023136"/>
    </source>
</evidence>
<dbReference type="PANTHER" id="PTHR47143:SF1">
    <property type="entry name" value="ION_TRANS DOMAIN-CONTAINING PROTEIN"/>
    <property type="match status" value="1"/>
</dbReference>
<dbReference type="PANTHER" id="PTHR47143">
    <property type="entry name" value="TRANSIENT RECEPTOR POTENTIAL CATION CHANNEL PROTEIN PAINLESS"/>
    <property type="match status" value="1"/>
</dbReference>
<evidence type="ECO:0000256" key="11">
    <source>
        <dbReference type="ARBA" id="ARBA00023303"/>
    </source>
</evidence>
<evidence type="ECO:0000256" key="5">
    <source>
        <dbReference type="ARBA" id="ARBA00022737"/>
    </source>
</evidence>
<dbReference type="Pfam" id="PF13637">
    <property type="entry name" value="Ank_4"/>
    <property type="match status" value="1"/>
</dbReference>
<feature type="region of interest" description="Disordered" evidence="12">
    <location>
        <begin position="970"/>
        <end position="997"/>
    </location>
</feature>
<protein>
    <submittedName>
        <fullName evidence="14">Transient receptor potential channel pyrexia</fullName>
    </submittedName>
</protein>
<dbReference type="OrthoDB" id="7464126at2759"/>
<keyword evidence="9 13" id="KW-0472">Membrane</keyword>
<keyword evidence="10" id="KW-0325">Glycoprotein</keyword>
<dbReference type="Pfam" id="PF12796">
    <property type="entry name" value="Ank_2"/>
    <property type="match status" value="2"/>
</dbReference>
<feature type="transmembrane region" description="Helical" evidence="13">
    <location>
        <begin position="780"/>
        <end position="803"/>
    </location>
</feature>
<dbReference type="InterPro" id="IPR002110">
    <property type="entry name" value="Ankyrin_rpt"/>
</dbReference>
<evidence type="ECO:0000256" key="10">
    <source>
        <dbReference type="ARBA" id="ARBA00023180"/>
    </source>
</evidence>
<keyword evidence="14" id="KW-0675">Receptor</keyword>
<evidence type="ECO:0000256" key="4">
    <source>
        <dbReference type="ARBA" id="ARBA00022692"/>
    </source>
</evidence>
<organism evidence="14">
    <name type="scientific">Daphnia magna</name>
    <dbReference type="NCBI Taxonomy" id="35525"/>
    <lineage>
        <taxon>Eukaryota</taxon>
        <taxon>Metazoa</taxon>
        <taxon>Ecdysozoa</taxon>
        <taxon>Arthropoda</taxon>
        <taxon>Crustacea</taxon>
        <taxon>Branchiopoda</taxon>
        <taxon>Diplostraca</taxon>
        <taxon>Cladocera</taxon>
        <taxon>Anomopoda</taxon>
        <taxon>Daphniidae</taxon>
        <taxon>Daphnia</taxon>
    </lineage>
</organism>
<reference evidence="14" key="1">
    <citation type="submission" date="2015-10" db="EMBL/GenBank/DDBJ databases">
        <title>EvidentialGene: Evidence-directed Construction of Complete mRNA Transcriptomes without Genomes.</title>
        <authorList>
            <person name="Gilbert D.G."/>
        </authorList>
    </citation>
    <scope>NUCLEOTIDE SEQUENCE</scope>
</reference>
<name>A0A0N8E5E8_9CRUS</name>
<feature type="compositionally biased region" description="Basic and acidic residues" evidence="12">
    <location>
        <begin position="14"/>
        <end position="27"/>
    </location>
</feature>
<dbReference type="InterPro" id="IPR052076">
    <property type="entry name" value="TRP_cation_channel"/>
</dbReference>